<dbReference type="SUPFAM" id="SSF103473">
    <property type="entry name" value="MFS general substrate transporter"/>
    <property type="match status" value="1"/>
</dbReference>
<feature type="transmembrane region" description="Helical" evidence="2">
    <location>
        <begin position="409"/>
        <end position="427"/>
    </location>
</feature>
<dbReference type="Proteomes" id="UP001217089">
    <property type="component" value="Unassembled WGS sequence"/>
</dbReference>
<organism evidence="3 4">
    <name type="scientific">Tegillarca granosa</name>
    <name type="common">Malaysian cockle</name>
    <name type="synonym">Anadara granosa</name>
    <dbReference type="NCBI Taxonomy" id="220873"/>
    <lineage>
        <taxon>Eukaryota</taxon>
        <taxon>Metazoa</taxon>
        <taxon>Spiralia</taxon>
        <taxon>Lophotrochozoa</taxon>
        <taxon>Mollusca</taxon>
        <taxon>Bivalvia</taxon>
        <taxon>Autobranchia</taxon>
        <taxon>Pteriomorphia</taxon>
        <taxon>Arcoida</taxon>
        <taxon>Arcoidea</taxon>
        <taxon>Arcidae</taxon>
        <taxon>Tegillarca</taxon>
    </lineage>
</organism>
<accession>A0ABQ9F7E7</accession>
<dbReference type="PANTHER" id="PTHR11360:SF286">
    <property type="entry name" value="GH22266P"/>
    <property type="match status" value="1"/>
</dbReference>
<feature type="transmembrane region" description="Helical" evidence="2">
    <location>
        <begin position="498"/>
        <end position="520"/>
    </location>
</feature>
<feature type="transmembrane region" description="Helical" evidence="2">
    <location>
        <begin position="152"/>
        <end position="176"/>
    </location>
</feature>
<keyword evidence="2" id="KW-0812">Transmembrane</keyword>
<feature type="transmembrane region" description="Helical" evidence="2">
    <location>
        <begin position="93"/>
        <end position="110"/>
    </location>
</feature>
<name>A0ABQ9F7E7_TEGGR</name>
<dbReference type="CDD" id="cd17352">
    <property type="entry name" value="MFS_MCT_SLC16"/>
    <property type="match status" value="1"/>
</dbReference>
<evidence type="ECO:0000313" key="3">
    <source>
        <dbReference type="EMBL" id="KAJ8313295.1"/>
    </source>
</evidence>
<dbReference type="InterPro" id="IPR036259">
    <property type="entry name" value="MFS_trans_sf"/>
</dbReference>
<feature type="transmembrane region" description="Helical" evidence="2">
    <location>
        <begin position="466"/>
        <end position="486"/>
    </location>
</feature>
<keyword evidence="4" id="KW-1185">Reference proteome</keyword>
<comment type="caution">
    <text evidence="3">The sequence shown here is derived from an EMBL/GenBank/DDBJ whole genome shotgun (WGS) entry which is preliminary data.</text>
</comment>
<feature type="transmembrane region" description="Helical" evidence="2">
    <location>
        <begin position="364"/>
        <end position="389"/>
    </location>
</feature>
<feature type="transmembrane region" description="Helical" evidence="2">
    <location>
        <begin position="23"/>
        <end position="49"/>
    </location>
</feature>
<sequence>MSGSGRLDEESKTSSPPSPDGGWGWAVVFGGFMLILLVDGVCFSFGILYPEFLDYFDDSKSKTAVIGSVINGAQMGLGPVSAALVNKLGCRKVAMIGSFTSALGFFLSAFSRSADMMIICYGTIGCGFGLMYLSSIVMVGQYFTKKRALATGIAVCGSGIGNFVFAPLCEFLLQIYPWQGAMMIISGLVLNGVVFATVFRPLVYTISCYNKNDRKQTQYEENLDHTEKLLPNQSNKVEDNEILSTKTSGHKALCDSVPEMYKCKSVEIKSTFDTDSVTNYRFDSIFYSHENINLKKMKNGIIRDKIPPLSQQDIFYSGNLCTVKRNTSLEKTVLNGTVANGTYLTVQPKEGILKRAKRTFFRTFDFSLLLEPTFAVYGASCFLCMLGFFIPFNFMPDLALSRHLTLNDAALLISVIGIANTVSRICVGFISDRSWADAVMINNVALICGGAATFFVPFYVDYGVMVTYSAVFGICIAVFVSLRSIIMVELMGIEKLTNAFGLVVLCQGLSSFIGPPIAVYKY</sequence>
<evidence type="ECO:0000256" key="2">
    <source>
        <dbReference type="SAM" id="Phobius"/>
    </source>
</evidence>
<feature type="region of interest" description="Disordered" evidence="1">
    <location>
        <begin position="1"/>
        <end position="20"/>
    </location>
</feature>
<proteinExistence type="predicted"/>
<dbReference type="InterPro" id="IPR011701">
    <property type="entry name" value="MFS"/>
</dbReference>
<feature type="transmembrane region" description="Helical" evidence="2">
    <location>
        <begin position="439"/>
        <end position="460"/>
    </location>
</feature>
<gene>
    <name evidence="3" type="ORF">KUTeg_009081</name>
</gene>
<dbReference type="InterPro" id="IPR050327">
    <property type="entry name" value="Proton-linked_MCT"/>
</dbReference>
<keyword evidence="2" id="KW-1133">Transmembrane helix</keyword>
<dbReference type="EMBL" id="JARBDR010000376">
    <property type="protein sequence ID" value="KAJ8313295.1"/>
    <property type="molecule type" value="Genomic_DNA"/>
</dbReference>
<keyword evidence="2" id="KW-0472">Membrane</keyword>
<dbReference type="PANTHER" id="PTHR11360">
    <property type="entry name" value="MONOCARBOXYLATE TRANSPORTER"/>
    <property type="match status" value="1"/>
</dbReference>
<feature type="transmembrane region" description="Helical" evidence="2">
    <location>
        <begin position="182"/>
        <end position="206"/>
    </location>
</feature>
<reference evidence="3 4" key="1">
    <citation type="submission" date="2022-12" db="EMBL/GenBank/DDBJ databases">
        <title>Chromosome-level genome of Tegillarca granosa.</title>
        <authorList>
            <person name="Kim J."/>
        </authorList>
    </citation>
    <scope>NUCLEOTIDE SEQUENCE [LARGE SCALE GENOMIC DNA]</scope>
    <source>
        <strain evidence="3">Teg-2019</strain>
        <tissue evidence="3">Adductor muscle</tissue>
    </source>
</reference>
<feature type="transmembrane region" description="Helical" evidence="2">
    <location>
        <begin position="116"/>
        <end position="140"/>
    </location>
</feature>
<evidence type="ECO:0000256" key="1">
    <source>
        <dbReference type="SAM" id="MobiDB-lite"/>
    </source>
</evidence>
<dbReference type="Gene3D" id="1.20.1250.20">
    <property type="entry name" value="MFS general substrate transporter like domains"/>
    <property type="match status" value="2"/>
</dbReference>
<protein>
    <submittedName>
        <fullName evidence="3">Uncharacterized protein</fullName>
    </submittedName>
</protein>
<dbReference type="Pfam" id="PF07690">
    <property type="entry name" value="MFS_1"/>
    <property type="match status" value="1"/>
</dbReference>
<feature type="compositionally biased region" description="Basic and acidic residues" evidence="1">
    <location>
        <begin position="1"/>
        <end position="12"/>
    </location>
</feature>
<evidence type="ECO:0000313" key="4">
    <source>
        <dbReference type="Proteomes" id="UP001217089"/>
    </source>
</evidence>